<dbReference type="EMBL" id="CP029693">
    <property type="protein sequence ID" value="AWY43312.1"/>
    <property type="molecule type" value="Genomic_DNA"/>
</dbReference>
<accession>A0A2Z4RQT3</accession>
<dbReference type="GO" id="GO:0032259">
    <property type="term" value="P:methylation"/>
    <property type="evidence" value="ECO:0007669"/>
    <property type="project" value="UniProtKB-KW"/>
</dbReference>
<evidence type="ECO:0000313" key="3">
    <source>
        <dbReference type="Proteomes" id="UP000250299"/>
    </source>
</evidence>
<dbReference type="InterPro" id="IPR029063">
    <property type="entry name" value="SAM-dependent_MTases_sf"/>
</dbReference>
<feature type="domain" description="Methyltransferase" evidence="1">
    <location>
        <begin position="59"/>
        <end position="153"/>
    </location>
</feature>
<name>A0A2Z4RQT3_PSEPU</name>
<dbReference type="Gene3D" id="3.40.50.150">
    <property type="entry name" value="Vaccinia Virus protein VP39"/>
    <property type="match status" value="1"/>
</dbReference>
<evidence type="ECO:0000259" key="1">
    <source>
        <dbReference type="Pfam" id="PF13649"/>
    </source>
</evidence>
<dbReference type="GO" id="GO:0008168">
    <property type="term" value="F:methyltransferase activity"/>
    <property type="evidence" value="ECO:0007669"/>
    <property type="project" value="UniProtKB-KW"/>
</dbReference>
<dbReference type="RefSeq" id="WP_110966863.1">
    <property type="nucleotide sequence ID" value="NZ_CP029693.1"/>
</dbReference>
<keyword evidence="2" id="KW-0489">Methyltransferase</keyword>
<evidence type="ECO:0000313" key="2">
    <source>
        <dbReference type="EMBL" id="AWY43312.1"/>
    </source>
</evidence>
<organism evidence="2 3">
    <name type="scientific">Pseudomonas putida</name>
    <name type="common">Arthrobacter siderocapsulatus</name>
    <dbReference type="NCBI Taxonomy" id="303"/>
    <lineage>
        <taxon>Bacteria</taxon>
        <taxon>Pseudomonadati</taxon>
        <taxon>Pseudomonadota</taxon>
        <taxon>Gammaproteobacteria</taxon>
        <taxon>Pseudomonadales</taxon>
        <taxon>Pseudomonadaceae</taxon>
        <taxon>Pseudomonas</taxon>
    </lineage>
</organism>
<protein>
    <submittedName>
        <fullName evidence="2">Methyltransferase domain-containing protein</fullName>
    </submittedName>
</protein>
<dbReference type="SUPFAM" id="SSF53335">
    <property type="entry name" value="S-adenosyl-L-methionine-dependent methyltransferases"/>
    <property type="match status" value="1"/>
</dbReference>
<dbReference type="OrthoDB" id="5608223at2"/>
<sequence length="220" mass="24625">MSTQSLTAIELEFARRYDQEHARVCLQPRVQGLSGRLAFWREQQLVRHALRVAGEPGLILDVACGVGRLWPVLAEHANRVILATDPSQDILDHARTHHPQSLLKRVRTFQSSAFTIGLSENAVDSIFCMHLFQHLANPEHRLAILGEFHRVSRDSVIVAVQVEGRFKARSTGVEGLAVDSMVSKGEIEAEFRQAGFRVLGHQDFLPVCSPMRVYVLCKIG</sequence>
<dbReference type="Pfam" id="PF13649">
    <property type="entry name" value="Methyltransf_25"/>
    <property type="match status" value="1"/>
</dbReference>
<gene>
    <name evidence="2" type="ORF">DKY63_26700</name>
</gene>
<keyword evidence="2" id="KW-0808">Transferase</keyword>
<dbReference type="InterPro" id="IPR041698">
    <property type="entry name" value="Methyltransf_25"/>
</dbReference>
<dbReference type="AlphaFoldDB" id="A0A2Z4RQT3"/>
<dbReference type="CDD" id="cd02440">
    <property type="entry name" value="AdoMet_MTases"/>
    <property type="match status" value="1"/>
</dbReference>
<dbReference type="Proteomes" id="UP000250299">
    <property type="component" value="Chromosome"/>
</dbReference>
<reference evidence="2 3" key="1">
    <citation type="submission" date="2018-05" db="EMBL/GenBank/DDBJ databases">
        <title>Whole genome sequence of Pseudomonas putida JBC17.</title>
        <authorList>
            <person name="Lee Y.H."/>
            <person name="David K."/>
        </authorList>
    </citation>
    <scope>NUCLEOTIDE SEQUENCE [LARGE SCALE GENOMIC DNA]</scope>
    <source>
        <strain evidence="2 3">JBC17</strain>
    </source>
</reference>
<proteinExistence type="predicted"/>